<dbReference type="NCBIfam" id="NF038402">
    <property type="entry name" value="TroA_like"/>
    <property type="match status" value="1"/>
</dbReference>
<evidence type="ECO:0000313" key="5">
    <source>
        <dbReference type="Proteomes" id="UP000183085"/>
    </source>
</evidence>
<dbReference type="CDD" id="cd01143">
    <property type="entry name" value="YvrC"/>
    <property type="match status" value="1"/>
</dbReference>
<dbReference type="SUPFAM" id="SSF53807">
    <property type="entry name" value="Helical backbone' metal receptor"/>
    <property type="match status" value="1"/>
</dbReference>
<dbReference type="PANTHER" id="PTHR30535">
    <property type="entry name" value="VITAMIN B12-BINDING PROTEIN"/>
    <property type="match status" value="1"/>
</dbReference>
<feature type="signal peptide" evidence="2">
    <location>
        <begin position="1"/>
        <end position="26"/>
    </location>
</feature>
<accession>A0A1J5E5K4</accession>
<organism evidence="4 5">
    <name type="scientific">Candidatus Desantisbacteria bacterium CG2_30_40_21</name>
    <dbReference type="NCBI Taxonomy" id="1817895"/>
    <lineage>
        <taxon>Bacteria</taxon>
        <taxon>Candidatus Desantisiibacteriota</taxon>
    </lineage>
</organism>
<evidence type="ECO:0000256" key="1">
    <source>
        <dbReference type="ARBA" id="ARBA00022729"/>
    </source>
</evidence>
<evidence type="ECO:0000256" key="2">
    <source>
        <dbReference type="SAM" id="SignalP"/>
    </source>
</evidence>
<keyword evidence="1 2" id="KW-0732">Signal</keyword>
<dbReference type="GO" id="GO:0071281">
    <property type="term" value="P:cellular response to iron ion"/>
    <property type="evidence" value="ECO:0007669"/>
    <property type="project" value="TreeGrafter"/>
</dbReference>
<reference evidence="4 5" key="1">
    <citation type="journal article" date="2016" name="Environ. Microbiol.">
        <title>Genomic resolution of a cold subsurface aquifer community provides metabolic insights for novel microbes adapted to high CO concentrations.</title>
        <authorList>
            <person name="Probst A.J."/>
            <person name="Castelle C.J."/>
            <person name="Singh A."/>
            <person name="Brown C.T."/>
            <person name="Anantharaman K."/>
            <person name="Sharon I."/>
            <person name="Hug L.A."/>
            <person name="Burstein D."/>
            <person name="Emerson J.B."/>
            <person name="Thomas B.C."/>
            <person name="Banfield J.F."/>
        </authorList>
    </citation>
    <scope>NUCLEOTIDE SEQUENCE [LARGE SCALE GENOMIC DNA]</scope>
    <source>
        <strain evidence="4">CG2_30_40_21</strain>
    </source>
</reference>
<proteinExistence type="predicted"/>
<dbReference type="PANTHER" id="PTHR30535:SF34">
    <property type="entry name" value="MOLYBDATE-BINDING PROTEIN MOLA"/>
    <property type="match status" value="1"/>
</dbReference>
<name>A0A1J5E5K4_9BACT</name>
<dbReference type="Gene3D" id="3.40.50.1980">
    <property type="entry name" value="Nitrogenase molybdenum iron protein domain"/>
    <property type="match status" value="2"/>
</dbReference>
<evidence type="ECO:0000313" key="4">
    <source>
        <dbReference type="EMBL" id="OIP43665.1"/>
    </source>
</evidence>
<dbReference type="Proteomes" id="UP000183085">
    <property type="component" value="Unassembled WGS sequence"/>
</dbReference>
<dbReference type="EMBL" id="MNYI01000007">
    <property type="protein sequence ID" value="OIP43665.1"/>
    <property type="molecule type" value="Genomic_DNA"/>
</dbReference>
<dbReference type="STRING" id="1817895.AUJ95_00200"/>
<feature type="chain" id="PRO_5012407843" description="Fe/B12 periplasmic-binding domain-containing protein" evidence="2">
    <location>
        <begin position="27"/>
        <end position="281"/>
    </location>
</feature>
<protein>
    <recommendedName>
        <fullName evidence="3">Fe/B12 periplasmic-binding domain-containing protein</fullName>
    </recommendedName>
</protein>
<comment type="caution">
    <text evidence="4">The sequence shown here is derived from an EMBL/GenBank/DDBJ whole genome shotgun (WGS) entry which is preliminary data.</text>
</comment>
<gene>
    <name evidence="4" type="ORF">AUJ95_00200</name>
</gene>
<dbReference type="InterPro" id="IPR054828">
    <property type="entry name" value="Vit_B12_bind_prot"/>
</dbReference>
<evidence type="ECO:0000259" key="3">
    <source>
        <dbReference type="PROSITE" id="PS50983"/>
    </source>
</evidence>
<feature type="domain" description="Fe/B12 periplasmic-binding" evidence="3">
    <location>
        <begin position="33"/>
        <end position="281"/>
    </location>
</feature>
<sequence>MKKNLLMKKLLCGCIVLFGGLSICHAGQDYPKRIISLSPPLTEQLYLLGVEDKLVGVTTYCKRPPAAEKKEKVASCVNASMEKIIALAPDLVLASSLSNPAQIQKLRDMGINVVTFSTPKNFASLCDGFLQLARLAGKEKTAEKMVMQAKKGVDVIAKKVNKGIKNKPTVFVQIGAKPLWTVPKDTLLNEFIEFAGGINIANDVKTGLYSLEEVLQKDPDVIIITTMGMVGEEERKNWKRYKTMKAVKNKRIHIVDSYKLCSPTPINFRRTLEEIIMILNP</sequence>
<dbReference type="InterPro" id="IPR050902">
    <property type="entry name" value="ABC_Transporter_SBP"/>
</dbReference>
<dbReference type="InterPro" id="IPR002491">
    <property type="entry name" value="ABC_transptr_periplasmic_BD"/>
</dbReference>
<dbReference type="PROSITE" id="PS50983">
    <property type="entry name" value="FE_B12_PBP"/>
    <property type="match status" value="1"/>
</dbReference>
<dbReference type="AlphaFoldDB" id="A0A1J5E5K4"/>
<dbReference type="Pfam" id="PF01497">
    <property type="entry name" value="Peripla_BP_2"/>
    <property type="match status" value="1"/>
</dbReference>